<dbReference type="OrthoDB" id="346923at2759"/>
<name>U6JXH8_9EIME</name>
<accession>U6JXH8</accession>
<dbReference type="AlphaFoldDB" id="U6JXH8"/>
<dbReference type="RefSeq" id="XP_013351331.1">
    <property type="nucleotide sequence ID" value="XM_013495877.1"/>
</dbReference>
<dbReference type="VEuPathDB" id="ToxoDB:EMH_0016240"/>
<evidence type="ECO:0000313" key="1">
    <source>
        <dbReference type="EMBL" id="CDJ28757.1"/>
    </source>
</evidence>
<evidence type="ECO:0000313" key="2">
    <source>
        <dbReference type="Proteomes" id="UP000030744"/>
    </source>
</evidence>
<dbReference type="Proteomes" id="UP000030744">
    <property type="component" value="Unassembled WGS sequence"/>
</dbReference>
<gene>
    <name evidence="1" type="ORF">EMH_0016240</name>
</gene>
<dbReference type="GeneID" id="25376571"/>
<proteinExistence type="predicted"/>
<keyword evidence="2" id="KW-1185">Reference proteome</keyword>
<reference evidence="1" key="1">
    <citation type="submission" date="2013-10" db="EMBL/GenBank/DDBJ databases">
        <title>Genomic analysis of the causative agents of coccidiosis in chickens.</title>
        <authorList>
            <person name="Reid A.J."/>
            <person name="Blake D."/>
            <person name="Billington K."/>
            <person name="Browne H."/>
            <person name="Dunn M."/>
            <person name="Hung S."/>
            <person name="Kawahara F."/>
            <person name="Miranda-Saavedra D."/>
            <person name="Mourier T."/>
            <person name="Nagra H."/>
            <person name="Otto T.D."/>
            <person name="Rawlings N."/>
            <person name="Sanchez A."/>
            <person name="Sanders M."/>
            <person name="Subramaniam C."/>
            <person name="Tay Y."/>
            <person name="Dear P."/>
            <person name="Doerig C."/>
            <person name="Gruber A."/>
            <person name="Parkinson J."/>
            <person name="Shirley M."/>
            <person name="Wan K.L."/>
            <person name="Berriman M."/>
            <person name="Tomley F."/>
            <person name="Pain A."/>
        </authorList>
    </citation>
    <scope>NUCLEOTIDE SEQUENCE [LARGE SCALE GENOMIC DNA]</scope>
    <source>
        <strain evidence="1">Houghton</strain>
    </source>
</reference>
<dbReference type="EMBL" id="HG681541">
    <property type="protein sequence ID" value="CDJ28757.1"/>
    <property type="molecule type" value="Genomic_DNA"/>
</dbReference>
<sequence>MRYVGAYNGNIDRVSRYHNACSRSESTLEQEACSSDQSKGSGEPKGGDRQFIWRTTENRFIDFCFSPEEEARLKLCHERIIASSWSSLTAKEVADCLLTQREREKVLQLSLLQRVRNFWSYVLSPRGLEESGRRLFRTILPRYEDTVLTAKCFGIGETDFNSRIYFLLVHLWSLHCALQKAGLETLKIKLWDALWDFLTNILIQEGASHTQDVPPDDGVSHSDLQVNEFKIPAVLREQQFTSLGFCVALDEAFEDEDAFPAGQLAHRLWVTVYDAKEKRRDCPELIALTTYSLRARERTLSSENSLEAKGPKAAAWAWRTAGRGAAIEEPVPRFLLHFYTRRLCLQLAEPDKNSTGPVESRRLAVMIPTTPPAVYAAPETLGSKRTYVENARRKTAQMVTDVPREQQQNCLYVVEVLAFLGSKGWLSLAEASLAFNSGD</sequence>
<protein>
    <submittedName>
        <fullName evidence="1">Uncharacterized protein</fullName>
    </submittedName>
</protein>
<reference evidence="1" key="2">
    <citation type="submission" date="2013-10" db="EMBL/GenBank/DDBJ databases">
        <authorList>
            <person name="Aslett M."/>
        </authorList>
    </citation>
    <scope>NUCLEOTIDE SEQUENCE [LARGE SCALE GENOMIC DNA]</scope>
    <source>
        <strain evidence="1">Houghton</strain>
    </source>
</reference>
<organism evidence="1 2">
    <name type="scientific">Eimeria mitis</name>
    <dbReference type="NCBI Taxonomy" id="44415"/>
    <lineage>
        <taxon>Eukaryota</taxon>
        <taxon>Sar</taxon>
        <taxon>Alveolata</taxon>
        <taxon>Apicomplexa</taxon>
        <taxon>Conoidasida</taxon>
        <taxon>Coccidia</taxon>
        <taxon>Eucoccidiorida</taxon>
        <taxon>Eimeriorina</taxon>
        <taxon>Eimeriidae</taxon>
        <taxon>Eimeria</taxon>
    </lineage>
</organism>